<gene>
    <name evidence="1" type="ORF">OSB52_11810</name>
</gene>
<sequence length="106" mass="10837">MSTPDAQATTAAGVVDAVTAVPGVAGLYGGIFGEIATYLPGRRVNGIVLEDDSAEVHILVDATHDLREVASAVRETVHDLTGVPTVVTVEDISVRTEPIDAADGGL</sequence>
<protein>
    <recommendedName>
        <fullName evidence="3">Asp23/Gls24 family envelope stress response protein</fullName>
    </recommendedName>
</protein>
<evidence type="ECO:0008006" key="3">
    <source>
        <dbReference type="Google" id="ProtNLM"/>
    </source>
</evidence>
<proteinExistence type="predicted"/>
<reference evidence="1" key="1">
    <citation type="submission" date="2022-10" db="EMBL/GenBank/DDBJ databases">
        <title>WGS of marine actinomycetes from Thailand.</title>
        <authorList>
            <person name="Thawai C."/>
        </authorList>
    </citation>
    <scope>NUCLEOTIDE SEQUENCE</scope>
    <source>
        <strain evidence="1">SW21</strain>
    </source>
</reference>
<keyword evidence="2" id="KW-1185">Reference proteome</keyword>
<evidence type="ECO:0000313" key="2">
    <source>
        <dbReference type="Proteomes" id="UP001143347"/>
    </source>
</evidence>
<dbReference type="Proteomes" id="UP001143347">
    <property type="component" value="Unassembled WGS sequence"/>
</dbReference>
<organism evidence="1 2">
    <name type="scientific">Gordonia aquimaris</name>
    <dbReference type="NCBI Taxonomy" id="2984863"/>
    <lineage>
        <taxon>Bacteria</taxon>
        <taxon>Bacillati</taxon>
        <taxon>Actinomycetota</taxon>
        <taxon>Actinomycetes</taxon>
        <taxon>Mycobacteriales</taxon>
        <taxon>Gordoniaceae</taxon>
        <taxon>Gordonia</taxon>
    </lineage>
</organism>
<comment type="caution">
    <text evidence="1">The sequence shown here is derived from an EMBL/GenBank/DDBJ whole genome shotgun (WGS) entry which is preliminary data.</text>
</comment>
<name>A0A9X3D4Z6_9ACTN</name>
<dbReference type="AlphaFoldDB" id="A0A9X3D4Z6"/>
<evidence type="ECO:0000313" key="1">
    <source>
        <dbReference type="EMBL" id="MCX2964780.1"/>
    </source>
</evidence>
<accession>A0A9X3D4Z6</accession>
<dbReference type="RefSeq" id="WP_266061801.1">
    <property type="nucleotide sequence ID" value="NZ_JAPKFM010000010.1"/>
</dbReference>
<dbReference type="EMBL" id="JAPKFM010000010">
    <property type="protein sequence ID" value="MCX2964780.1"/>
    <property type="molecule type" value="Genomic_DNA"/>
</dbReference>